<protein>
    <submittedName>
        <fullName evidence="1">Uncharacterized protein</fullName>
    </submittedName>
</protein>
<dbReference type="AlphaFoldDB" id="A0A7H1M8I8"/>
<organism evidence="1 2">
    <name type="scientific">Neisseria musculi</name>
    <dbReference type="NCBI Taxonomy" id="1815583"/>
    <lineage>
        <taxon>Bacteria</taxon>
        <taxon>Pseudomonadati</taxon>
        <taxon>Pseudomonadota</taxon>
        <taxon>Betaproteobacteria</taxon>
        <taxon>Neisseriales</taxon>
        <taxon>Neisseriaceae</taxon>
        <taxon>Neisseria</taxon>
    </lineage>
</organism>
<dbReference type="Proteomes" id="UP000516412">
    <property type="component" value="Chromosome"/>
</dbReference>
<keyword evidence="2" id="KW-1185">Reference proteome</keyword>
<gene>
    <name evidence="1" type="ORF">H7A79_2217</name>
</gene>
<dbReference type="KEGG" id="nmus:H7A79_2217"/>
<proteinExistence type="predicted"/>
<evidence type="ECO:0000313" key="1">
    <source>
        <dbReference type="EMBL" id="QNT57953.1"/>
    </source>
</evidence>
<sequence length="48" mass="5316">MFRHLVKSCQAMFGIAPKEFDTVDMLHTSGKPIVAVMHAEMLCKTHGA</sequence>
<reference evidence="1" key="1">
    <citation type="submission" date="2024-06" db="EMBL/GenBank/DDBJ databases">
        <title>Complete Genome Sequence of mouse commensal type strain Neisseria musculi.</title>
        <authorList>
            <person name="Thapa E."/>
            <person name="Aluvathingal J."/>
            <person name="Nadendla S."/>
            <person name="Mehta A."/>
            <person name="Tettelin H."/>
            <person name="Weyand N.J."/>
        </authorList>
    </citation>
    <scope>NUCLEOTIDE SEQUENCE</scope>
    <source>
        <strain evidence="1">NW831</strain>
    </source>
</reference>
<evidence type="ECO:0000313" key="2">
    <source>
        <dbReference type="Proteomes" id="UP000516412"/>
    </source>
</evidence>
<name>A0A7H1M8I8_9NEIS</name>
<accession>A0A7H1M8I8</accession>
<dbReference type="EMBL" id="CP060414">
    <property type="protein sequence ID" value="QNT57953.1"/>
    <property type="molecule type" value="Genomic_DNA"/>
</dbReference>